<organism evidence="2 3">
    <name type="scientific">Tanacetum coccineum</name>
    <dbReference type="NCBI Taxonomy" id="301880"/>
    <lineage>
        <taxon>Eukaryota</taxon>
        <taxon>Viridiplantae</taxon>
        <taxon>Streptophyta</taxon>
        <taxon>Embryophyta</taxon>
        <taxon>Tracheophyta</taxon>
        <taxon>Spermatophyta</taxon>
        <taxon>Magnoliopsida</taxon>
        <taxon>eudicotyledons</taxon>
        <taxon>Gunneridae</taxon>
        <taxon>Pentapetalae</taxon>
        <taxon>asterids</taxon>
        <taxon>campanulids</taxon>
        <taxon>Asterales</taxon>
        <taxon>Asteraceae</taxon>
        <taxon>Asteroideae</taxon>
        <taxon>Anthemideae</taxon>
        <taxon>Anthemidinae</taxon>
        <taxon>Tanacetum</taxon>
    </lineage>
</organism>
<evidence type="ECO:0000256" key="1">
    <source>
        <dbReference type="SAM" id="MobiDB-lite"/>
    </source>
</evidence>
<evidence type="ECO:0000313" key="2">
    <source>
        <dbReference type="EMBL" id="GJT99649.1"/>
    </source>
</evidence>
<accession>A0ABQ5IIZ5</accession>
<feature type="region of interest" description="Disordered" evidence="1">
    <location>
        <begin position="300"/>
        <end position="341"/>
    </location>
</feature>
<reference evidence="2" key="2">
    <citation type="submission" date="2022-01" db="EMBL/GenBank/DDBJ databases">
        <authorList>
            <person name="Yamashiro T."/>
            <person name="Shiraishi A."/>
            <person name="Satake H."/>
            <person name="Nakayama K."/>
        </authorList>
    </citation>
    <scope>NUCLEOTIDE SEQUENCE</scope>
</reference>
<comment type="caution">
    <text evidence="2">The sequence shown here is derived from an EMBL/GenBank/DDBJ whole genome shotgun (WGS) entry which is preliminary data.</text>
</comment>
<dbReference type="EMBL" id="BQNB010020789">
    <property type="protein sequence ID" value="GJT99649.1"/>
    <property type="molecule type" value="Genomic_DNA"/>
</dbReference>
<reference evidence="2" key="1">
    <citation type="journal article" date="2022" name="Int. J. Mol. Sci.">
        <title>Draft Genome of Tanacetum Coccineum: Genomic Comparison of Closely Related Tanacetum-Family Plants.</title>
        <authorList>
            <person name="Yamashiro T."/>
            <person name="Shiraishi A."/>
            <person name="Nakayama K."/>
            <person name="Satake H."/>
        </authorList>
    </citation>
    <scope>NUCLEOTIDE SEQUENCE</scope>
</reference>
<keyword evidence="3" id="KW-1185">Reference proteome</keyword>
<gene>
    <name evidence="2" type="ORF">Tco_1109988</name>
</gene>
<dbReference type="Proteomes" id="UP001151760">
    <property type="component" value="Unassembled WGS sequence"/>
</dbReference>
<protein>
    <submittedName>
        <fullName evidence="2">Uncharacterized protein</fullName>
    </submittedName>
</protein>
<name>A0ABQ5IIZ5_9ASTR</name>
<evidence type="ECO:0000313" key="3">
    <source>
        <dbReference type="Proteomes" id="UP001151760"/>
    </source>
</evidence>
<feature type="compositionally biased region" description="Pro residues" evidence="1">
    <location>
        <begin position="304"/>
        <end position="318"/>
    </location>
</feature>
<sequence>MVVDRGVSCGGQSVFIYVVVVVVADHGCEVMEGQVVLVVVSSSGACDEEWWSCFGDFLFNFLVVVKDGDDKSFWPLVQQAEGQPVNMDNASIIATFPADLRHEAITTSTAPCERPSAETLFELICTWLHKGNYCESATEHDQPETEGPVGRLTKRNLHRLYGCQSNVVYGRSQLIDGLPPQVLHQILEILNYLATNHSCVADILFYFNSTRGLESLNTGIYDMNDKGKEKVLEGEEIPQPDGLSIECIVHEALESPQYRSSGAERMHDGLVVRPMPTAPTPPVLEVTVSRPLDPICRIASQPRAPEPPYAPPPPPPLPTLHGVVSPPPLQDVEPSLQPPPPPPMYEALLHLKYQHLLCKLFPHHLHDHLRFLLIHLQSMLNQLHHLLLIPSSWS</sequence>
<proteinExistence type="predicted"/>